<feature type="region of interest" description="Disordered" evidence="1">
    <location>
        <begin position="1"/>
        <end position="24"/>
    </location>
</feature>
<dbReference type="EMBL" id="GGEC01070327">
    <property type="protein sequence ID" value="MBX50811.1"/>
    <property type="molecule type" value="Transcribed_RNA"/>
</dbReference>
<feature type="compositionally biased region" description="Basic and acidic residues" evidence="1">
    <location>
        <begin position="15"/>
        <end position="24"/>
    </location>
</feature>
<accession>A0A2P2P858</accession>
<proteinExistence type="predicted"/>
<organism evidence="2">
    <name type="scientific">Rhizophora mucronata</name>
    <name type="common">Asiatic mangrove</name>
    <dbReference type="NCBI Taxonomy" id="61149"/>
    <lineage>
        <taxon>Eukaryota</taxon>
        <taxon>Viridiplantae</taxon>
        <taxon>Streptophyta</taxon>
        <taxon>Embryophyta</taxon>
        <taxon>Tracheophyta</taxon>
        <taxon>Spermatophyta</taxon>
        <taxon>Magnoliopsida</taxon>
        <taxon>eudicotyledons</taxon>
        <taxon>Gunneridae</taxon>
        <taxon>Pentapetalae</taxon>
        <taxon>rosids</taxon>
        <taxon>fabids</taxon>
        <taxon>Malpighiales</taxon>
        <taxon>Rhizophoraceae</taxon>
        <taxon>Rhizophora</taxon>
    </lineage>
</organism>
<reference evidence="2" key="1">
    <citation type="submission" date="2018-02" db="EMBL/GenBank/DDBJ databases">
        <title>Rhizophora mucronata_Transcriptome.</title>
        <authorList>
            <person name="Meera S.P."/>
            <person name="Sreeshan A."/>
            <person name="Augustine A."/>
        </authorList>
    </citation>
    <scope>NUCLEOTIDE SEQUENCE</scope>
    <source>
        <tissue evidence="2">Leaf</tissue>
    </source>
</reference>
<name>A0A2P2P858_RHIMU</name>
<sequence length="24" mass="2919">MSKRLQSLKMFSQQTRRDNKNNHA</sequence>
<evidence type="ECO:0000313" key="2">
    <source>
        <dbReference type="EMBL" id="MBX50811.1"/>
    </source>
</evidence>
<protein>
    <submittedName>
        <fullName evidence="2">Uncharacterized protein</fullName>
    </submittedName>
</protein>
<evidence type="ECO:0000256" key="1">
    <source>
        <dbReference type="SAM" id="MobiDB-lite"/>
    </source>
</evidence>
<dbReference type="AlphaFoldDB" id="A0A2P2P858"/>